<evidence type="ECO:0000313" key="17">
    <source>
        <dbReference type="EnsemblMetazoa" id="PHUM117430-PA"/>
    </source>
</evidence>
<evidence type="ECO:0000256" key="13">
    <source>
        <dbReference type="ARBA" id="ARBA00047915"/>
    </source>
</evidence>
<keyword evidence="7 14" id="KW-0560">Oxidoreductase</keyword>
<dbReference type="InParanoid" id="E0VDJ1"/>
<dbReference type="PROSITE" id="PS51184">
    <property type="entry name" value="JMJC"/>
    <property type="match status" value="1"/>
</dbReference>
<dbReference type="OrthoDB" id="425950at2759"/>
<sequence>MVIMFQLKLRITTKNSKKVGKNLLAWILSPIKVKEFFENFWEKKPLYISRNNNEYYNELCSMNAFEKALSEKDMYFTKNIDVTSYIDGQRFTENLDGKATVSNIWDFFNEGKSIRLLNPQTFIPNVWLLNTNLQEFFNCFVGANMYLTPAGTQGFAPHYDDIEAFVLQLEGQKHWKVYNPRDSSEVLARESSKNFKEDEIGKPILKVTLKPGDMLYFPRGYIHQAKCLPDTHSLHLTVSCYQKNSWADLFEKIFPVALQKAIFEDVEFRKGLPIGYLNHMGMMFSEENNEFRQKFIQKFNELGRKVLEMCPIDAGVDQLSTNFIHDALPPCLTEDEKLYGGDRNVKLPDKNFLHILKNTSNTNLGVKLIRATSARLVCEEDEIYLYYTTDNSLSYHETEVNRCQISTSWAVAVEHLIRNYPNFVEMKDLPVNNNNNKVGNWKEITKFVYFLWQKGLILFNMPLRAIN</sequence>
<dbReference type="HOGENOM" id="CLU_013645_4_2_1"/>
<keyword evidence="6 14" id="KW-0223">Dioxygenase</keyword>
<reference evidence="16" key="2">
    <citation type="submission" date="2007-04" db="EMBL/GenBank/DDBJ databases">
        <title>The genome of the human body louse.</title>
        <authorList>
            <consortium name="The Human Body Louse Genome Consortium"/>
            <person name="Kirkness E."/>
            <person name="Walenz B."/>
            <person name="Hass B."/>
            <person name="Bruggner R."/>
            <person name="Strausberg R."/>
        </authorList>
    </citation>
    <scope>NUCLEOTIDE SEQUENCE</scope>
    <source>
        <strain evidence="16">USDA</strain>
    </source>
</reference>
<evidence type="ECO:0000313" key="16">
    <source>
        <dbReference type="EMBL" id="EEB11447.1"/>
    </source>
</evidence>
<protein>
    <recommendedName>
        <fullName evidence="14">Bifunctional lysine-specific demethylase and histidyl-hydroxylase</fullName>
        <ecNumber evidence="14">1.14.11.27</ecNumber>
    </recommendedName>
</protein>
<comment type="cofactor">
    <cofactor evidence="14">
        <name>Fe(2+)</name>
        <dbReference type="ChEBI" id="CHEBI:29033"/>
    </cofactor>
    <text evidence="14">Binds 1 Fe(2+) ion per subunit.</text>
</comment>
<dbReference type="Pfam" id="PF21233">
    <property type="entry name" value="WHD_RIOX1"/>
    <property type="match status" value="1"/>
</dbReference>
<dbReference type="Proteomes" id="UP000009046">
    <property type="component" value="Unassembled WGS sequence"/>
</dbReference>
<dbReference type="PANTHER" id="PTHR13096">
    <property type="entry name" value="MINA53 MYC INDUCED NUCLEAR ANTIGEN"/>
    <property type="match status" value="1"/>
</dbReference>
<keyword evidence="11 14" id="KW-0539">Nucleus</keyword>
<accession>E0VDJ1</accession>
<dbReference type="FunCoup" id="E0VDJ1">
    <property type="interactions" value="1694"/>
</dbReference>
<evidence type="ECO:0000256" key="11">
    <source>
        <dbReference type="ARBA" id="ARBA00023242"/>
    </source>
</evidence>
<evidence type="ECO:0000256" key="3">
    <source>
        <dbReference type="ARBA" id="ARBA00022491"/>
    </source>
</evidence>
<dbReference type="GO" id="GO:0140680">
    <property type="term" value="F:histone H3K36me/H3K36me2 demethylase activity"/>
    <property type="evidence" value="ECO:0007669"/>
    <property type="project" value="UniProtKB-EC"/>
</dbReference>
<dbReference type="InterPro" id="IPR003347">
    <property type="entry name" value="JmjC_dom"/>
</dbReference>
<proteinExistence type="inferred from homology"/>
<keyword evidence="8 14" id="KW-0408">Iron</keyword>
<reference evidence="16" key="1">
    <citation type="submission" date="2007-04" db="EMBL/GenBank/DDBJ databases">
        <title>Annotation of Pediculus humanus corporis strain USDA.</title>
        <authorList>
            <person name="Kirkness E."/>
            <person name="Hannick L."/>
            <person name="Hass B."/>
            <person name="Bruggner R."/>
            <person name="Lawson D."/>
            <person name="Bidwell S."/>
            <person name="Joardar V."/>
            <person name="Caler E."/>
            <person name="Walenz B."/>
            <person name="Inman J."/>
            <person name="Schobel S."/>
            <person name="Galinsky K."/>
            <person name="Amedeo P."/>
            <person name="Strausberg R."/>
        </authorList>
    </citation>
    <scope>NUCLEOTIDE SEQUENCE</scope>
    <source>
        <strain evidence="16">USDA</strain>
    </source>
</reference>
<comment type="similarity">
    <text evidence="2">Belongs to the ROX family. NO66 subfamily.</text>
</comment>
<dbReference type="CTD" id="8238309"/>
<keyword evidence="5" id="KW-0156">Chromatin regulator</keyword>
<evidence type="ECO:0000256" key="6">
    <source>
        <dbReference type="ARBA" id="ARBA00022964"/>
    </source>
</evidence>
<dbReference type="GeneID" id="8238309"/>
<evidence type="ECO:0000256" key="12">
    <source>
        <dbReference type="ARBA" id="ARBA00025670"/>
    </source>
</evidence>
<dbReference type="SUPFAM" id="SSF51197">
    <property type="entry name" value="Clavaminate synthase-like"/>
    <property type="match status" value="1"/>
</dbReference>
<evidence type="ECO:0000313" key="18">
    <source>
        <dbReference type="Proteomes" id="UP000009046"/>
    </source>
</evidence>
<dbReference type="RefSeq" id="XP_002424185.1">
    <property type="nucleotide sequence ID" value="XM_002424140.1"/>
</dbReference>
<dbReference type="GO" id="GO:0005506">
    <property type="term" value="F:iron ion binding"/>
    <property type="evidence" value="ECO:0007669"/>
    <property type="project" value="UniProtKB-UniRule"/>
</dbReference>
<dbReference type="OMA" id="HAIALCI"/>
<dbReference type="Pfam" id="PF08007">
    <property type="entry name" value="JmjC_2"/>
    <property type="match status" value="1"/>
</dbReference>
<dbReference type="GO" id="GO:0032453">
    <property type="term" value="F:histone H3K4 demethylase activity"/>
    <property type="evidence" value="ECO:0007669"/>
    <property type="project" value="TreeGrafter"/>
</dbReference>
<dbReference type="STRING" id="121224.E0VDJ1"/>
<dbReference type="VEuPathDB" id="VectorBase:PHUM117430"/>
<dbReference type="Gene3D" id="1.10.10.1500">
    <property type="entry name" value="JmjC domain-containing ribosomal oxygenase (ROX), dimer domain"/>
    <property type="match status" value="1"/>
</dbReference>
<evidence type="ECO:0000256" key="4">
    <source>
        <dbReference type="ARBA" id="ARBA00022723"/>
    </source>
</evidence>
<dbReference type="EC" id="1.14.11.27" evidence="14"/>
<gene>
    <name evidence="17" type="primary">8238309</name>
    <name evidence="16" type="ORF">Phum_PHUM117430</name>
</gene>
<comment type="catalytic activity">
    <reaction evidence="13 14">
        <text>N(6),N(6)-dimethyl-L-lysyl(36)-[histone H3] + 2 2-oxoglutarate + 2 O2 = L-lysyl(36)-[histone H3] + 2 formaldehyde + 2 succinate + 2 CO2</text>
        <dbReference type="Rhea" id="RHEA:42032"/>
        <dbReference type="Rhea" id="RHEA-COMP:9785"/>
        <dbReference type="Rhea" id="RHEA-COMP:9787"/>
        <dbReference type="ChEBI" id="CHEBI:15379"/>
        <dbReference type="ChEBI" id="CHEBI:16526"/>
        <dbReference type="ChEBI" id="CHEBI:16810"/>
        <dbReference type="ChEBI" id="CHEBI:16842"/>
        <dbReference type="ChEBI" id="CHEBI:29969"/>
        <dbReference type="ChEBI" id="CHEBI:30031"/>
        <dbReference type="ChEBI" id="CHEBI:61976"/>
        <dbReference type="EC" id="1.14.11.27"/>
    </reaction>
</comment>
<dbReference type="Gene3D" id="2.60.120.650">
    <property type="entry name" value="Cupin"/>
    <property type="match status" value="1"/>
</dbReference>
<dbReference type="EMBL" id="AAZO01001385">
    <property type="status" value="NOT_ANNOTATED_CDS"/>
    <property type="molecule type" value="Genomic_DNA"/>
</dbReference>
<evidence type="ECO:0000256" key="8">
    <source>
        <dbReference type="ARBA" id="ARBA00023004"/>
    </source>
</evidence>
<evidence type="ECO:0000256" key="1">
    <source>
        <dbReference type="ARBA" id="ARBA00004123"/>
    </source>
</evidence>
<evidence type="ECO:0000256" key="9">
    <source>
        <dbReference type="ARBA" id="ARBA00023015"/>
    </source>
</evidence>
<keyword evidence="9 14" id="KW-0805">Transcription regulation</keyword>
<evidence type="ECO:0000256" key="10">
    <source>
        <dbReference type="ARBA" id="ARBA00023163"/>
    </source>
</evidence>
<dbReference type="InterPro" id="IPR039994">
    <property type="entry name" value="NO66-like"/>
</dbReference>
<comment type="function">
    <text evidence="12">Oxygenase that can act as both a histone lysine demethylase and a ribosomal histidine hydroxylase. Specifically demethylates 'Lys-4' (H3K4me) and 'Lys-36' (H3K36me) of histone H3, thereby playing a central role in histone code.</text>
</comment>
<reference evidence="17" key="3">
    <citation type="submission" date="2020-05" db="UniProtKB">
        <authorList>
            <consortium name="EnsemblMetazoa"/>
        </authorList>
    </citation>
    <scope>IDENTIFICATION</scope>
    <source>
        <strain evidence="17">USDA</strain>
    </source>
</reference>
<feature type="domain" description="JmjC" evidence="15">
    <location>
        <begin position="112"/>
        <end position="257"/>
    </location>
</feature>
<dbReference type="FunFam" id="2.60.120.650:FF:000013">
    <property type="entry name" value="Ribosomal oxygenase 1"/>
    <property type="match status" value="1"/>
</dbReference>
<name>E0VDJ1_PEDHC</name>
<dbReference type="EMBL" id="DS235078">
    <property type="protein sequence ID" value="EEB11447.1"/>
    <property type="molecule type" value="Genomic_DNA"/>
</dbReference>
<dbReference type="GO" id="GO:0005730">
    <property type="term" value="C:nucleolus"/>
    <property type="evidence" value="ECO:0007669"/>
    <property type="project" value="TreeGrafter"/>
</dbReference>
<dbReference type="FunFam" id="1.10.10.1500:FF:000001">
    <property type="entry name" value="ribosomal oxygenase 1 isoform X1"/>
    <property type="match status" value="1"/>
</dbReference>
<keyword evidence="10 14" id="KW-0804">Transcription</keyword>
<dbReference type="PANTHER" id="PTHR13096:SF8">
    <property type="entry name" value="RIBOSOMAL OXYGENASE 1"/>
    <property type="match status" value="1"/>
</dbReference>
<dbReference type="FunFam" id="3.90.930.40:FF:000001">
    <property type="entry name" value="ribosomal oxygenase 1 isoform X1"/>
    <property type="match status" value="1"/>
</dbReference>
<dbReference type="InterPro" id="IPR049043">
    <property type="entry name" value="WHD_RIOX1"/>
</dbReference>
<evidence type="ECO:0000259" key="15">
    <source>
        <dbReference type="PROSITE" id="PS51184"/>
    </source>
</evidence>
<keyword evidence="18" id="KW-1185">Reference proteome</keyword>
<dbReference type="EnsemblMetazoa" id="PHUM117430-RA">
    <property type="protein sequence ID" value="PHUM117430-PA"/>
    <property type="gene ID" value="PHUM117430"/>
</dbReference>
<dbReference type="eggNOG" id="KOG3706">
    <property type="taxonomic scope" value="Eukaryota"/>
</dbReference>
<evidence type="ECO:0000256" key="7">
    <source>
        <dbReference type="ARBA" id="ARBA00023002"/>
    </source>
</evidence>
<organism>
    <name type="scientific">Pediculus humanus subsp. corporis</name>
    <name type="common">Body louse</name>
    <dbReference type="NCBI Taxonomy" id="121224"/>
    <lineage>
        <taxon>Eukaryota</taxon>
        <taxon>Metazoa</taxon>
        <taxon>Ecdysozoa</taxon>
        <taxon>Arthropoda</taxon>
        <taxon>Hexapoda</taxon>
        <taxon>Insecta</taxon>
        <taxon>Pterygota</taxon>
        <taxon>Neoptera</taxon>
        <taxon>Paraneoptera</taxon>
        <taxon>Psocodea</taxon>
        <taxon>Troctomorpha</taxon>
        <taxon>Phthiraptera</taxon>
        <taxon>Anoplura</taxon>
        <taxon>Pediculidae</taxon>
        <taxon>Pediculus</taxon>
    </lineage>
</organism>
<evidence type="ECO:0000256" key="5">
    <source>
        <dbReference type="ARBA" id="ARBA00022853"/>
    </source>
</evidence>
<evidence type="ECO:0000256" key="14">
    <source>
        <dbReference type="RuleBase" id="RU366061"/>
    </source>
</evidence>
<keyword evidence="4 14" id="KW-0479">Metal-binding</keyword>
<dbReference type="AlphaFoldDB" id="E0VDJ1"/>
<comment type="subcellular location">
    <subcellularLocation>
        <location evidence="1 14">Nucleus</location>
    </subcellularLocation>
</comment>
<dbReference type="GO" id="GO:0045471">
    <property type="term" value="P:response to ethanol"/>
    <property type="evidence" value="ECO:0007669"/>
    <property type="project" value="UniProtKB-ARBA"/>
</dbReference>
<keyword evidence="3" id="KW-0678">Repressor</keyword>
<dbReference type="Gene3D" id="3.90.930.40">
    <property type="match status" value="1"/>
</dbReference>
<evidence type="ECO:0000256" key="2">
    <source>
        <dbReference type="ARBA" id="ARBA00010309"/>
    </source>
</evidence>
<dbReference type="KEGG" id="phu:Phum_PHUM117430"/>